<name>A0AAD5HC79_UMBRA</name>
<evidence type="ECO:0000313" key="5">
    <source>
        <dbReference type="EMBL" id="KAI8578807.1"/>
    </source>
</evidence>
<proteinExistence type="predicted"/>
<keyword evidence="1" id="KW-0175">Coiled coil</keyword>
<feature type="region of interest" description="Disordered" evidence="2">
    <location>
        <begin position="369"/>
        <end position="391"/>
    </location>
</feature>
<dbReference type="InterPro" id="IPR056703">
    <property type="entry name" value="DUF7801"/>
</dbReference>
<evidence type="ECO:0000259" key="3">
    <source>
        <dbReference type="Pfam" id="PF15456"/>
    </source>
</evidence>
<reference evidence="5" key="1">
    <citation type="submission" date="2021-06" db="EMBL/GenBank/DDBJ databases">
        <authorList>
            <consortium name="DOE Joint Genome Institute"/>
            <person name="Mondo S.J."/>
            <person name="Amses K.R."/>
            <person name="Simmons D.R."/>
            <person name="Longcore J.E."/>
            <person name="Seto K."/>
            <person name="Alves G.H."/>
            <person name="Bonds A.E."/>
            <person name="Quandt C.A."/>
            <person name="Davis W.J."/>
            <person name="Chang Y."/>
            <person name="Letcher P.M."/>
            <person name="Powell M.J."/>
            <person name="Kuo A."/>
            <person name="Labutti K."/>
            <person name="Pangilinan J."/>
            <person name="Andreopoulos W."/>
            <person name="Tritt A."/>
            <person name="Riley R."/>
            <person name="Hundley H."/>
            <person name="Johnson J."/>
            <person name="Lipzen A."/>
            <person name="Barry K."/>
            <person name="Berbee M.L."/>
            <person name="Buchler N.E."/>
            <person name="Grigoriev I.V."/>
            <person name="Spatafora J.W."/>
            <person name="Stajich J.E."/>
            <person name="James T.Y."/>
        </authorList>
    </citation>
    <scope>NUCLEOTIDE SEQUENCE</scope>
    <source>
        <strain evidence="5">AG</strain>
    </source>
</reference>
<feature type="compositionally biased region" description="Polar residues" evidence="2">
    <location>
        <begin position="8"/>
        <end position="29"/>
    </location>
</feature>
<reference evidence="5" key="2">
    <citation type="journal article" date="2022" name="Proc. Natl. Acad. Sci. U.S.A.">
        <title>Diploid-dominant life cycles characterize the early evolution of Fungi.</title>
        <authorList>
            <person name="Amses K.R."/>
            <person name="Simmons D.R."/>
            <person name="Longcore J.E."/>
            <person name="Mondo S.J."/>
            <person name="Seto K."/>
            <person name="Jeronimo G.H."/>
            <person name="Bonds A.E."/>
            <person name="Quandt C.A."/>
            <person name="Davis W.J."/>
            <person name="Chang Y."/>
            <person name="Federici B.A."/>
            <person name="Kuo A."/>
            <person name="LaButti K."/>
            <person name="Pangilinan J."/>
            <person name="Andreopoulos W."/>
            <person name="Tritt A."/>
            <person name="Riley R."/>
            <person name="Hundley H."/>
            <person name="Johnson J."/>
            <person name="Lipzen A."/>
            <person name="Barry K."/>
            <person name="Lang B.F."/>
            <person name="Cuomo C.A."/>
            <person name="Buchler N.E."/>
            <person name="Grigoriev I.V."/>
            <person name="Spatafora J.W."/>
            <person name="Stajich J.E."/>
            <person name="James T.Y."/>
        </authorList>
    </citation>
    <scope>NUCLEOTIDE SEQUENCE</scope>
    <source>
        <strain evidence="5">AG</strain>
    </source>
</reference>
<accession>A0AAD5HC79</accession>
<feature type="domain" description="Up-regulated during septation protein 1" evidence="3">
    <location>
        <begin position="158"/>
        <end position="269"/>
    </location>
</feature>
<dbReference type="Pfam" id="PF15456">
    <property type="entry name" value="Uds1"/>
    <property type="match status" value="1"/>
</dbReference>
<dbReference type="RefSeq" id="XP_051443811.1">
    <property type="nucleotide sequence ID" value="XM_051589782.1"/>
</dbReference>
<feature type="coiled-coil region" evidence="1">
    <location>
        <begin position="557"/>
        <end position="880"/>
    </location>
</feature>
<evidence type="ECO:0000313" key="6">
    <source>
        <dbReference type="Proteomes" id="UP001206595"/>
    </source>
</evidence>
<dbReference type="GeneID" id="75915127"/>
<feature type="coiled-coil region" evidence="1">
    <location>
        <begin position="335"/>
        <end position="362"/>
    </location>
</feature>
<dbReference type="EMBL" id="MU620926">
    <property type="protein sequence ID" value="KAI8578807.1"/>
    <property type="molecule type" value="Genomic_DNA"/>
</dbReference>
<organism evidence="5 6">
    <name type="scientific">Umbelopsis ramanniana AG</name>
    <dbReference type="NCBI Taxonomy" id="1314678"/>
    <lineage>
        <taxon>Eukaryota</taxon>
        <taxon>Fungi</taxon>
        <taxon>Fungi incertae sedis</taxon>
        <taxon>Mucoromycota</taxon>
        <taxon>Mucoromycotina</taxon>
        <taxon>Umbelopsidomycetes</taxon>
        <taxon>Umbelopsidales</taxon>
        <taxon>Umbelopsidaceae</taxon>
        <taxon>Umbelopsis</taxon>
    </lineage>
</organism>
<dbReference type="Pfam" id="PF25078">
    <property type="entry name" value="DUF7801"/>
    <property type="match status" value="1"/>
</dbReference>
<feature type="region of interest" description="Disordered" evidence="2">
    <location>
        <begin position="75"/>
        <end position="123"/>
    </location>
</feature>
<dbReference type="Gene3D" id="1.10.287.1490">
    <property type="match status" value="1"/>
</dbReference>
<feature type="region of interest" description="Disordered" evidence="2">
    <location>
        <begin position="1"/>
        <end position="60"/>
    </location>
</feature>
<dbReference type="InterPro" id="IPR029191">
    <property type="entry name" value="Uds1"/>
</dbReference>
<dbReference type="AlphaFoldDB" id="A0AAD5HC79"/>
<dbReference type="Proteomes" id="UP001206595">
    <property type="component" value="Unassembled WGS sequence"/>
</dbReference>
<gene>
    <name evidence="5" type="ORF">K450DRAFT_245617</name>
</gene>
<evidence type="ECO:0000256" key="2">
    <source>
        <dbReference type="SAM" id="MobiDB-lite"/>
    </source>
</evidence>
<dbReference type="SUPFAM" id="SSF46585">
    <property type="entry name" value="HR1 repeat"/>
    <property type="match status" value="1"/>
</dbReference>
<dbReference type="InterPro" id="IPR036274">
    <property type="entry name" value="HR1_rpt_sf"/>
</dbReference>
<keyword evidence="6" id="KW-1185">Reference proteome</keyword>
<sequence length="956" mass="109471">MNPPFSRLETSGSGPRPLTSSRSQISPTRGTFPLSGDPRSNTTRRPPPSSLGPIIPRDSSTASQIGFSYATVIEPSLGGDHNLPIAPPSRSRASLDYERDKPLSPVPLEKDSYSPTRAGQERSSLDIPPLWKSMRETVMKEDDGPLQPALDSTEDYLIQLLVQQSVIDSKDFEILTLEQVEELKKDHVSLTSRIANVTTRLTLESKMREAAQSLTHLHSSNRKMAQEAQTQLAAANRQVDHVASELFNLTQSGSSTQRKLLEHMAGALSIGIKRLEAQLSQKQQPDQQQMNQELAVMTRKVQEREATIADRDREIERLRMQLRAQTMDESAEAVIEQRERSISELRSELEQVSNRLDFIIRRESLLSASDPNSRLEDDDDSHSADGQPKDTATISLQLEKMISTLEDRLVDYRQKSTRLEVELEEMEQQKNESLHAIKSYESRPDQASYEALRLKLDTEQQARNNAETKCKELGEKIQLLENMKREAEQSGGASSEELLKLSAEVEKLERHQREREAELESSLTDARGTIEELRVAQSALIFEIMDFEPTSEDTTNIDECKDRIRDIKSNADKLNSELNALEKSLSESRIHEELLEREKATLLQESQRLRTKMSEMEVKSNTSNSVATAASARERSLQMELQQFRAEAFDLREQKEKWEKTMRRDSVLQVVHGGGDSLKAQYEQMMQEQAEEYEAQLKEQSALLEKTLREKDALDSEKQKLAAMSQDLEDLVRDKIRTLDSKEGTISRLEMELAEVKVRLVEAQTSDNRGANSAMMDELSQLRMENTTMEAELNITQDQLQALQSRFESAQKQFSQMEEAMYKRSERLEDDFEGIMKEYERITGNLMNLESERHGHERRYNELQEHAHRLEFDLADYKIKAMGVAEQGNESGTTASLRKEFRKLTNEMKSEHHEVLMREVLERKRLEATVRDMRRDEEMRRWDKVSKGVQTNLLLV</sequence>
<feature type="domain" description="DUF7801" evidence="4">
    <location>
        <begin position="731"/>
        <end position="883"/>
    </location>
</feature>
<feature type="coiled-coil region" evidence="1">
    <location>
        <begin position="395"/>
        <end position="518"/>
    </location>
</feature>
<evidence type="ECO:0000259" key="4">
    <source>
        <dbReference type="Pfam" id="PF25078"/>
    </source>
</evidence>
<feature type="compositionally biased region" description="Basic and acidic residues" evidence="2">
    <location>
        <begin position="93"/>
        <end position="112"/>
    </location>
</feature>
<evidence type="ECO:0008006" key="7">
    <source>
        <dbReference type="Google" id="ProtNLM"/>
    </source>
</evidence>
<evidence type="ECO:0000256" key="1">
    <source>
        <dbReference type="SAM" id="Coils"/>
    </source>
</evidence>
<comment type="caution">
    <text evidence="5">The sequence shown here is derived from an EMBL/GenBank/DDBJ whole genome shotgun (WGS) entry which is preliminary data.</text>
</comment>
<protein>
    <recommendedName>
        <fullName evidence="7">Up-regulated during septation protein 1 domain-containing protein</fullName>
    </recommendedName>
</protein>